<evidence type="ECO:0000256" key="6">
    <source>
        <dbReference type="ARBA" id="ARBA00061167"/>
    </source>
</evidence>
<dbReference type="FunFam" id="1.10.1300.10:FF:000006">
    <property type="entry name" value="Phosphodiesterase 9A"/>
    <property type="match status" value="1"/>
</dbReference>
<dbReference type="PROSITE" id="PS00126">
    <property type="entry name" value="PDEASE_I_1"/>
    <property type="match status" value="1"/>
</dbReference>
<feature type="binding site" evidence="9">
    <location>
        <position position="457"/>
    </location>
    <ligand>
        <name>Zn(2+)</name>
        <dbReference type="ChEBI" id="CHEBI:29105"/>
        <label>1</label>
    </ligand>
</feature>
<feature type="binding site" evidence="9">
    <location>
        <position position="348"/>
    </location>
    <ligand>
        <name>Zn(2+)</name>
        <dbReference type="ChEBI" id="CHEBI:29105"/>
        <label>1</label>
    </ligand>
</feature>
<dbReference type="InterPro" id="IPR036971">
    <property type="entry name" value="PDEase_catalytic_dom_sf"/>
</dbReference>
<dbReference type="InterPro" id="IPR023088">
    <property type="entry name" value="PDEase"/>
</dbReference>
<dbReference type="InterPro" id="IPR002073">
    <property type="entry name" value="PDEase_catalytic_dom"/>
</dbReference>
<dbReference type="GO" id="GO:0046872">
    <property type="term" value="F:metal ion binding"/>
    <property type="evidence" value="ECO:0007669"/>
    <property type="project" value="UniProtKB-KW"/>
</dbReference>
<feature type="binding site" evidence="9">
    <location>
        <position position="348"/>
    </location>
    <ligand>
        <name>Zn(2+)</name>
        <dbReference type="ChEBI" id="CHEBI:29105"/>
        <label>2</label>
    </ligand>
</feature>
<dbReference type="PROSITE" id="PS51845">
    <property type="entry name" value="PDEASE_I_2"/>
    <property type="match status" value="1"/>
</dbReference>
<organism evidence="14 15">
    <name type="scientific">Daphnia galeata</name>
    <dbReference type="NCBI Taxonomy" id="27404"/>
    <lineage>
        <taxon>Eukaryota</taxon>
        <taxon>Metazoa</taxon>
        <taxon>Ecdysozoa</taxon>
        <taxon>Arthropoda</taxon>
        <taxon>Crustacea</taxon>
        <taxon>Branchiopoda</taxon>
        <taxon>Diplostraca</taxon>
        <taxon>Cladocera</taxon>
        <taxon>Anomopoda</taxon>
        <taxon>Daphniidae</taxon>
        <taxon>Daphnia</taxon>
    </lineage>
</organism>
<feature type="region of interest" description="Disordered" evidence="12">
    <location>
        <begin position="553"/>
        <end position="599"/>
    </location>
</feature>
<feature type="region of interest" description="Disordered" evidence="12">
    <location>
        <begin position="784"/>
        <end position="805"/>
    </location>
</feature>
<feature type="region of interest" description="Disordered" evidence="12">
    <location>
        <begin position="857"/>
        <end position="926"/>
    </location>
</feature>
<dbReference type="InterPro" id="IPR003607">
    <property type="entry name" value="HD/PDEase_dom"/>
</dbReference>
<feature type="compositionally biased region" description="Low complexity" evidence="12">
    <location>
        <begin position="559"/>
        <end position="569"/>
    </location>
</feature>
<dbReference type="InterPro" id="IPR023174">
    <property type="entry name" value="PDEase_CS"/>
</dbReference>
<feature type="compositionally biased region" description="Polar residues" evidence="12">
    <location>
        <begin position="893"/>
        <end position="902"/>
    </location>
</feature>
<dbReference type="GO" id="GO:0007165">
    <property type="term" value="P:signal transduction"/>
    <property type="evidence" value="ECO:0007669"/>
    <property type="project" value="InterPro"/>
</dbReference>
<dbReference type="EC" id="3.1.4.-" evidence="10"/>
<dbReference type="PANTHER" id="PTHR11347">
    <property type="entry name" value="CYCLIC NUCLEOTIDE PHOSPHODIESTERASE"/>
    <property type="match status" value="1"/>
</dbReference>
<dbReference type="CDD" id="cd00077">
    <property type="entry name" value="HDc"/>
    <property type="match status" value="1"/>
</dbReference>
<comment type="caution">
    <text evidence="14">The sequence shown here is derived from an EMBL/GenBank/DDBJ whole genome shotgun (WGS) entry which is preliminary data.</text>
</comment>
<evidence type="ECO:0000256" key="4">
    <source>
        <dbReference type="ARBA" id="ARBA00022801"/>
    </source>
</evidence>
<dbReference type="SUPFAM" id="SSF109604">
    <property type="entry name" value="HD-domain/PDEase-like"/>
    <property type="match status" value="1"/>
</dbReference>
<gene>
    <name evidence="14" type="ORF">DGAL_LOCUS17019</name>
</gene>
<feature type="compositionally biased region" description="Polar residues" evidence="12">
    <location>
        <begin position="37"/>
        <end position="49"/>
    </location>
</feature>
<accession>A0A8J2WQ71</accession>
<reference evidence="14" key="1">
    <citation type="submission" date="2021-11" db="EMBL/GenBank/DDBJ databases">
        <authorList>
            <person name="Schell T."/>
        </authorList>
    </citation>
    <scope>NUCLEOTIDE SEQUENCE</scope>
    <source>
        <strain evidence="14">M5</strain>
    </source>
</reference>
<comment type="catalytic activity">
    <reaction evidence="1">
        <text>3',5'-cyclic GMP + H2O = GMP + H(+)</text>
        <dbReference type="Rhea" id="RHEA:16957"/>
        <dbReference type="ChEBI" id="CHEBI:15377"/>
        <dbReference type="ChEBI" id="CHEBI:15378"/>
        <dbReference type="ChEBI" id="CHEBI:57746"/>
        <dbReference type="ChEBI" id="CHEBI:58115"/>
        <dbReference type="EC" id="3.1.4.35"/>
    </reaction>
</comment>
<evidence type="ECO:0000256" key="9">
    <source>
        <dbReference type="PIRSR" id="PIRSR623088-3"/>
    </source>
</evidence>
<feature type="compositionally biased region" description="Low complexity" evidence="12">
    <location>
        <begin position="578"/>
        <end position="591"/>
    </location>
</feature>
<feature type="binding site" evidence="9">
    <location>
        <position position="311"/>
    </location>
    <ligand>
        <name>Zn(2+)</name>
        <dbReference type="ChEBI" id="CHEBI:29105"/>
        <label>1</label>
    </ligand>
</feature>
<dbReference type="PRINTS" id="PR00387">
    <property type="entry name" value="PDIESTERASE1"/>
</dbReference>
<keyword evidence="15" id="KW-1185">Reference proteome</keyword>
<evidence type="ECO:0000256" key="3">
    <source>
        <dbReference type="ARBA" id="ARBA00022723"/>
    </source>
</evidence>
<evidence type="ECO:0000256" key="8">
    <source>
        <dbReference type="PIRSR" id="PIRSR623088-2"/>
    </source>
</evidence>
<feature type="region of interest" description="Disordered" evidence="12">
    <location>
        <begin position="30"/>
        <end position="49"/>
    </location>
</feature>
<comment type="similarity">
    <text evidence="6">Belongs to the cyclic nucleotide phosphodiesterase family. PDE9 subfamily.</text>
</comment>
<feature type="binding site" evidence="8">
    <location>
        <position position="508"/>
    </location>
    <ligand>
        <name>AMP</name>
        <dbReference type="ChEBI" id="CHEBI:456215"/>
    </ligand>
</feature>
<evidence type="ECO:0000313" key="15">
    <source>
        <dbReference type="Proteomes" id="UP000789390"/>
    </source>
</evidence>
<keyword evidence="11" id="KW-0175">Coiled coil</keyword>
<comment type="pathway">
    <text evidence="5">Purine metabolism; 3',5'-cyclic GMP degradation; GMP from 3',5'-cyclic GMP: step 1/1.</text>
</comment>
<evidence type="ECO:0000259" key="13">
    <source>
        <dbReference type="PROSITE" id="PS51845"/>
    </source>
</evidence>
<evidence type="ECO:0000256" key="5">
    <source>
        <dbReference type="ARBA" id="ARBA00037913"/>
    </source>
</evidence>
<proteinExistence type="inferred from homology"/>
<keyword evidence="3 9" id="KW-0479">Metal-binding</keyword>
<feature type="active site" description="Proton donor" evidence="7">
    <location>
        <position position="307"/>
    </location>
</feature>
<feature type="coiled-coil region" evidence="11">
    <location>
        <begin position="150"/>
        <end position="177"/>
    </location>
</feature>
<feature type="binding site" evidence="8">
    <location>
        <position position="348"/>
    </location>
    <ligand>
        <name>AMP</name>
        <dbReference type="ChEBI" id="CHEBI:456215"/>
    </ligand>
</feature>
<sequence length="986" mass="110113">MAHAELDITTITNSQSTTSLLLSSYSPPPSSAILKKNSPTQQQSAGSARNCGTNVAIALNFNRQQQQRRKTVYFTVGQRQEVAIFEDYTPSEDIKSLFSSAAEAGPHDILKMYTPEGSLVNISNRLESNRPDAPYRLELVAAHFNQGSLPDQLRAELALLEERVSDLERRMHDLATLYPQDVQAMRDELEQHKQILGLCRAGTTFRHAGMGRPYWNRHKARRKSESEKRLVCEKYLHISTMTLTEEIRRCLRMPTFDNWQWEDEEILLLLQQMYVDLDLLSKFDIDFDVLRKFLCQVYMNYNEVPFHNFQHCFTVSQMMYGIIWCLNLPDKIGDLETLILLTSCICHDLDHPGFNNIYQINARTELALRYNDISPLENHHCSVAFNILEDSTANLFRSFPADVYKSVREGMIRCILATDMARHNEILNQFNQIAPEFDYDNRAHINLLCMVLIKVSDISNEARPMDVAEPWLDCLLQEFFEQSDREKMEGLPVTPFMDRDKITKPSSQCSFIGFVLLPLFEAIGRLYPELDTLIVNPVREALDYYRKLNEASRRNLEQPASPTPAAASAHDIQEKESSPPAAASADESANSKQQLQKQYSTTISNSIEDERKNSLQQMDHPIIVGARPTTPISRERSFSQEEEIRRFSFGLDPDTFTEVEICEKTFSFKISTDIRPLPGWSSSSGGGNGSCNGRQPSSAFRRASLAVMSASLAESARILAVGAAARSATNSPTQSGPSTYRGTTIQEEEDEIPLEMPSTTTSTTTSLTNGGYIFDVVYCGKEMTPSSVESPPSSRHNGPSPTNEITTAVAPLASLEDVTDSSVKENSLVDVPTSSSKSRDNPILIRLRQWTDRFSLNPVRPASAEPPEKENGITSSSTDVVPKSPKLSGSRKIVSTSLSRLFSRSPCLKGGSETQQQQQQQSAANLVASTESNHLLFQESSTGHRLSKTINNVTATSADVSRSLDNVTAAAAHKKTDSTNHPTQNA</sequence>
<feature type="binding site" evidence="8">
    <location>
        <position position="457"/>
    </location>
    <ligand>
        <name>AMP</name>
        <dbReference type="ChEBI" id="CHEBI:456215"/>
    </ligand>
</feature>
<evidence type="ECO:0000256" key="1">
    <source>
        <dbReference type="ARBA" id="ARBA00000583"/>
    </source>
</evidence>
<evidence type="ECO:0000256" key="2">
    <source>
        <dbReference type="ARBA" id="ARBA00022535"/>
    </source>
</evidence>
<evidence type="ECO:0000256" key="10">
    <source>
        <dbReference type="RuleBase" id="RU363067"/>
    </source>
</evidence>
<comment type="cofactor">
    <cofactor evidence="10">
        <name>a divalent metal cation</name>
        <dbReference type="ChEBI" id="CHEBI:60240"/>
    </cofactor>
    <text evidence="10">Binds 2 divalent metal cations per subunit. Site 1 may preferentially bind zinc ions, while site 2 has a preference for magnesium and/or manganese ions.</text>
</comment>
<dbReference type="GO" id="GO:0047555">
    <property type="term" value="F:3',5'-cyclic-GMP phosphodiesterase activity"/>
    <property type="evidence" value="ECO:0007669"/>
    <property type="project" value="UniProtKB-EC"/>
</dbReference>
<feature type="region of interest" description="Disordered" evidence="12">
    <location>
        <begin position="817"/>
        <end position="840"/>
    </location>
</feature>
<keyword evidence="4 10" id="KW-0378">Hydrolase</keyword>
<name>A0A8J2WQ71_9CRUS</name>
<dbReference type="SMART" id="SM00471">
    <property type="entry name" value="HDc"/>
    <property type="match status" value="1"/>
</dbReference>
<feature type="binding site" evidence="8">
    <location>
        <begin position="307"/>
        <end position="311"/>
    </location>
    <ligand>
        <name>AMP</name>
        <dbReference type="ChEBI" id="CHEBI:456215"/>
    </ligand>
</feature>
<feature type="domain" description="PDEase" evidence="13">
    <location>
        <begin position="222"/>
        <end position="552"/>
    </location>
</feature>
<evidence type="ECO:0000256" key="11">
    <source>
        <dbReference type="SAM" id="Coils"/>
    </source>
</evidence>
<feature type="binding site" evidence="9">
    <location>
        <position position="347"/>
    </location>
    <ligand>
        <name>Zn(2+)</name>
        <dbReference type="ChEBI" id="CHEBI:29105"/>
        <label>1</label>
    </ligand>
</feature>
<evidence type="ECO:0000256" key="7">
    <source>
        <dbReference type="PIRSR" id="PIRSR623088-1"/>
    </source>
</evidence>
<dbReference type="AlphaFoldDB" id="A0A8J2WQ71"/>
<dbReference type="Pfam" id="PF00233">
    <property type="entry name" value="PDEase_I"/>
    <property type="match status" value="1"/>
</dbReference>
<keyword evidence="2" id="KW-0140">cGMP</keyword>
<protein>
    <recommendedName>
        <fullName evidence="10">Phosphodiesterase</fullName>
        <ecNumber evidence="10">3.1.4.-</ecNumber>
    </recommendedName>
</protein>
<dbReference type="Gene3D" id="1.10.1300.10">
    <property type="entry name" value="3'5'-cyclic nucleotide phosphodiesterase, catalytic domain"/>
    <property type="match status" value="1"/>
</dbReference>
<dbReference type="EMBL" id="CAKKLH010000336">
    <property type="protein sequence ID" value="CAH0113217.1"/>
    <property type="molecule type" value="Genomic_DNA"/>
</dbReference>
<evidence type="ECO:0000256" key="12">
    <source>
        <dbReference type="SAM" id="MobiDB-lite"/>
    </source>
</evidence>
<dbReference type="Proteomes" id="UP000789390">
    <property type="component" value="Unassembled WGS sequence"/>
</dbReference>
<dbReference type="OrthoDB" id="546632at2759"/>
<evidence type="ECO:0000313" key="14">
    <source>
        <dbReference type="EMBL" id="CAH0113217.1"/>
    </source>
</evidence>